<name>A0AA35RUZ9_GEOBA</name>
<dbReference type="SUPFAM" id="SSF141000">
    <property type="entry name" value="Glu-tRNAGln amidotransferase C subunit"/>
    <property type="match status" value="1"/>
</dbReference>
<organism evidence="1 2">
    <name type="scientific">Geodia barretti</name>
    <name type="common">Barrett's horny sponge</name>
    <dbReference type="NCBI Taxonomy" id="519541"/>
    <lineage>
        <taxon>Eukaryota</taxon>
        <taxon>Metazoa</taxon>
        <taxon>Porifera</taxon>
        <taxon>Demospongiae</taxon>
        <taxon>Heteroscleromorpha</taxon>
        <taxon>Tetractinellida</taxon>
        <taxon>Astrophorina</taxon>
        <taxon>Geodiidae</taxon>
        <taxon>Geodia</taxon>
    </lineage>
</organism>
<gene>
    <name evidence="1" type="ORF">GBAR_LOCUS11040</name>
</gene>
<keyword evidence="2" id="KW-1185">Reference proteome</keyword>
<sequence length="69" mass="7536">MTNPDLSAEQVRKMADLVGIPIDDADLPEVANRFASLMQELDLLRHMDLEGLEPVTIFPDPGFPDAEGG</sequence>
<comment type="caution">
    <text evidence="1">The sequence shown here is derived from an EMBL/GenBank/DDBJ whole genome shotgun (WGS) entry which is preliminary data.</text>
</comment>
<dbReference type="GO" id="GO:0006450">
    <property type="term" value="P:regulation of translational fidelity"/>
    <property type="evidence" value="ECO:0007669"/>
    <property type="project" value="InterPro"/>
</dbReference>
<evidence type="ECO:0000313" key="1">
    <source>
        <dbReference type="EMBL" id="CAI8018240.1"/>
    </source>
</evidence>
<evidence type="ECO:0000313" key="2">
    <source>
        <dbReference type="Proteomes" id="UP001174909"/>
    </source>
</evidence>
<accession>A0AA35RUZ9</accession>
<proteinExistence type="predicted"/>
<reference evidence="1" key="1">
    <citation type="submission" date="2023-03" db="EMBL/GenBank/DDBJ databases">
        <authorList>
            <person name="Steffen K."/>
            <person name="Cardenas P."/>
        </authorList>
    </citation>
    <scope>NUCLEOTIDE SEQUENCE</scope>
</reference>
<protein>
    <submittedName>
        <fullName evidence="1">Uncharacterized protein</fullName>
    </submittedName>
</protein>
<dbReference type="AlphaFoldDB" id="A0AA35RUZ9"/>
<dbReference type="EMBL" id="CASHTH010001687">
    <property type="protein sequence ID" value="CAI8018240.1"/>
    <property type="molecule type" value="Genomic_DNA"/>
</dbReference>
<dbReference type="InterPro" id="IPR036113">
    <property type="entry name" value="Asp/Glu-ADT_sf_sub_c"/>
</dbReference>
<dbReference type="Proteomes" id="UP001174909">
    <property type="component" value="Unassembled WGS sequence"/>
</dbReference>